<gene>
    <name evidence="2" type="ORF">EMCG_00753</name>
</gene>
<evidence type="ECO:0000313" key="3">
    <source>
        <dbReference type="Proteomes" id="UP000034164"/>
    </source>
</evidence>
<comment type="caution">
    <text evidence="2">The sequence shown here is derived from an EMBL/GenBank/DDBJ whole genome shotgun (WGS) entry which is preliminary data.</text>
</comment>
<proteinExistence type="predicted"/>
<dbReference type="Proteomes" id="UP000034164">
    <property type="component" value="Unassembled WGS sequence"/>
</dbReference>
<accession>A0A0G2J6Z9</accession>
<dbReference type="EMBL" id="LCZI01001536">
    <property type="protein sequence ID" value="KKZ60466.1"/>
    <property type="molecule type" value="Genomic_DNA"/>
</dbReference>
<name>A0A0G2J6Z9_9EURO</name>
<dbReference type="AlphaFoldDB" id="A0A0G2J6Z9"/>
<evidence type="ECO:0000256" key="1">
    <source>
        <dbReference type="SAM" id="MobiDB-lite"/>
    </source>
</evidence>
<protein>
    <submittedName>
        <fullName evidence="2">Uncharacterized protein</fullName>
    </submittedName>
</protein>
<sequence length="75" mass="8048">MINFFGTMINLVGRTTIHPVDAEILASIGGTNISESDLHQVLAETIYVGKASKPPSTENAENVEEMSPTLNTLMS</sequence>
<reference evidence="3" key="1">
    <citation type="journal article" date="2015" name="PLoS Genet.">
        <title>The dynamic genome and transcriptome of the human fungal pathogen Blastomyces and close relative Emmonsia.</title>
        <authorList>
            <person name="Munoz J.F."/>
            <person name="Gauthier G.M."/>
            <person name="Desjardins C.A."/>
            <person name="Gallo J.E."/>
            <person name="Holder J."/>
            <person name="Sullivan T.D."/>
            <person name="Marty A.J."/>
            <person name="Carmen J.C."/>
            <person name="Chen Z."/>
            <person name="Ding L."/>
            <person name="Gujja S."/>
            <person name="Magrini V."/>
            <person name="Misas E."/>
            <person name="Mitreva M."/>
            <person name="Priest M."/>
            <person name="Saif S."/>
            <person name="Whiston E.A."/>
            <person name="Young S."/>
            <person name="Zeng Q."/>
            <person name="Goldman W.E."/>
            <person name="Mardis E.R."/>
            <person name="Taylor J.W."/>
            <person name="McEwen J.G."/>
            <person name="Clay O.K."/>
            <person name="Klein B.S."/>
            <person name="Cuomo C.A."/>
        </authorList>
    </citation>
    <scope>NUCLEOTIDE SEQUENCE [LARGE SCALE GENOMIC DNA]</scope>
    <source>
        <strain evidence="3">UAMH 3008</strain>
    </source>
</reference>
<dbReference type="VEuPathDB" id="FungiDB:EMCG_00753"/>
<feature type="region of interest" description="Disordered" evidence="1">
    <location>
        <begin position="52"/>
        <end position="75"/>
    </location>
</feature>
<organism evidence="2 3">
    <name type="scientific">[Emmonsia] crescens</name>
    <dbReference type="NCBI Taxonomy" id="73230"/>
    <lineage>
        <taxon>Eukaryota</taxon>
        <taxon>Fungi</taxon>
        <taxon>Dikarya</taxon>
        <taxon>Ascomycota</taxon>
        <taxon>Pezizomycotina</taxon>
        <taxon>Eurotiomycetes</taxon>
        <taxon>Eurotiomycetidae</taxon>
        <taxon>Onygenales</taxon>
        <taxon>Ajellomycetaceae</taxon>
        <taxon>Emergomyces</taxon>
    </lineage>
</organism>
<evidence type="ECO:0000313" key="2">
    <source>
        <dbReference type="EMBL" id="KKZ60466.1"/>
    </source>
</evidence>